<feature type="transmembrane region" description="Helical" evidence="1">
    <location>
        <begin position="75"/>
        <end position="94"/>
    </location>
</feature>
<sequence length="177" mass="20413">MESGQILPGVIGKQPSVWRTCYYFCGCDNLAKSNWYLFIVVVYAIFGFAMIYPHMLYFDLKICEKDKNCDYVWDFILAIFMFGTMYVTSGLIIIEYYIEKQKLKATDDFEEPRTWLLISSSLYASGFAIQYIYPGTAWWIGFCIGLGIICLIFAVGCGINKWKMAVETERKLCVDKA</sequence>
<dbReference type="EMBL" id="MK072066">
    <property type="protein sequence ID" value="AYV77705.1"/>
    <property type="molecule type" value="Genomic_DNA"/>
</dbReference>
<feature type="transmembrane region" description="Helical" evidence="1">
    <location>
        <begin position="139"/>
        <end position="162"/>
    </location>
</feature>
<organism evidence="2">
    <name type="scientific">Edafosvirus sp</name>
    <dbReference type="NCBI Taxonomy" id="2487765"/>
    <lineage>
        <taxon>Viruses</taxon>
        <taxon>Varidnaviria</taxon>
        <taxon>Bamfordvirae</taxon>
        <taxon>Nucleocytoviricota</taxon>
        <taxon>Megaviricetes</taxon>
        <taxon>Imitervirales</taxon>
        <taxon>Mimiviridae</taxon>
        <taxon>Klosneuvirinae</taxon>
    </lineage>
</organism>
<feature type="transmembrane region" description="Helical" evidence="1">
    <location>
        <begin position="115"/>
        <end position="133"/>
    </location>
</feature>
<reference evidence="2" key="1">
    <citation type="submission" date="2018-10" db="EMBL/GenBank/DDBJ databases">
        <title>Hidden diversity of soil giant viruses.</title>
        <authorList>
            <person name="Schulz F."/>
            <person name="Alteio L."/>
            <person name="Goudeau D."/>
            <person name="Ryan E.M."/>
            <person name="Malmstrom R.R."/>
            <person name="Blanchard J."/>
            <person name="Woyke T."/>
        </authorList>
    </citation>
    <scope>NUCLEOTIDE SEQUENCE</scope>
    <source>
        <strain evidence="2">EDV1</strain>
    </source>
</reference>
<feature type="transmembrane region" description="Helical" evidence="1">
    <location>
        <begin position="35"/>
        <end position="55"/>
    </location>
</feature>
<proteinExistence type="predicted"/>
<keyword evidence="1" id="KW-1133">Transmembrane helix</keyword>
<gene>
    <name evidence="2" type="ORF">Edafosvirus1_36</name>
</gene>
<name>A0A3G4ZS54_9VIRU</name>
<protein>
    <submittedName>
        <fullName evidence="2">Uncharacterized protein</fullName>
    </submittedName>
</protein>
<keyword evidence="1" id="KW-0812">Transmembrane</keyword>
<evidence type="ECO:0000256" key="1">
    <source>
        <dbReference type="SAM" id="Phobius"/>
    </source>
</evidence>
<accession>A0A3G4ZS54</accession>
<evidence type="ECO:0000313" key="2">
    <source>
        <dbReference type="EMBL" id="AYV77705.1"/>
    </source>
</evidence>
<keyword evidence="1" id="KW-0472">Membrane</keyword>